<dbReference type="PROSITE" id="PS50850">
    <property type="entry name" value="MFS"/>
    <property type="match status" value="1"/>
</dbReference>
<keyword evidence="5 7" id="KW-0472">Membrane</keyword>
<dbReference type="Gene3D" id="1.20.1250.20">
    <property type="entry name" value="MFS general substrate transporter like domains"/>
    <property type="match status" value="1"/>
</dbReference>
<sequence length="636" mass="68529">MSNTNTSPSTGEIASTAAAAPTSHALTHTHNNPSQSSTTTITVIAPPQKADDLAKQKDTTTPVDPESGLPTAEVEKTSDEILAQVVETLPLRQLAPAFLGVAMTMFMAALDNSIVSTALPKIGTQFSASNKVELVFTCYVITFNAFQGLYGKMSNVFGRKPTVFFAISIFCIGSILSGVSQSMNMFLGARALTGIGAGGIFSLSNIIIADLVSIRDRGKYQGFISAVFAISALVGPVMGGAFVDKVSWRWCFFIQIALAVVTVPTMTVMLKLPRPKGDIWSKIKAIDWAGTFFMAISAVFLLLPTNLGGNLYAWNSPLIITLYALAIPSILMFLWVEAKHAEHPIVPPYLWKNHNVVTLLSINVFMGMTFWSLMFYLPIYFQIIEHETATNAGLTMIPLEAGVFISSNIAGILVSKYGKYRPYIFTGTGIAVVGICLCLVLAETSSKVIHVVVLFVCGMGVGQLFPTLIVAIQASVDRKDLATVSALHNFFRMTGSGFGVAINGALFQNNLNNGLESSGVPVKCADLAKSSAQKIVDIPETYRGMVEEVYLDSMKTVFKATIPMAVMMFVLTFLIRHVRLNAKAAPSTPEPKSVETAMAASGKSEKGLKEEVVEMEEEKYSASAPSAARVDREELK</sequence>
<feature type="transmembrane region" description="Helical" evidence="7">
    <location>
        <begin position="316"/>
        <end position="336"/>
    </location>
</feature>
<feature type="transmembrane region" description="Helical" evidence="7">
    <location>
        <begin position="163"/>
        <end position="181"/>
    </location>
</feature>
<dbReference type="PRINTS" id="PR01036">
    <property type="entry name" value="TCRTETB"/>
</dbReference>
<feature type="region of interest" description="Disordered" evidence="6">
    <location>
        <begin position="52"/>
        <end position="72"/>
    </location>
</feature>
<feature type="compositionally biased region" description="Basic and acidic residues" evidence="6">
    <location>
        <begin position="603"/>
        <end position="612"/>
    </location>
</feature>
<dbReference type="PANTHER" id="PTHR23501">
    <property type="entry name" value="MAJOR FACILITATOR SUPERFAMILY"/>
    <property type="match status" value="1"/>
</dbReference>
<protein>
    <recommendedName>
        <fullName evidence="8">Major facilitator superfamily (MFS) profile domain-containing protein</fullName>
    </recommendedName>
</protein>
<evidence type="ECO:0000313" key="10">
    <source>
        <dbReference type="Proteomes" id="UP000723463"/>
    </source>
</evidence>
<feature type="domain" description="Major facilitator superfamily (MFS) profile" evidence="8">
    <location>
        <begin position="97"/>
        <end position="579"/>
    </location>
</feature>
<reference evidence="9" key="1">
    <citation type="journal article" date="2020" name="Fungal Divers.">
        <title>Resolving the Mortierellaceae phylogeny through synthesis of multi-gene phylogenetics and phylogenomics.</title>
        <authorList>
            <person name="Vandepol N."/>
            <person name="Liber J."/>
            <person name="Desiro A."/>
            <person name="Na H."/>
            <person name="Kennedy M."/>
            <person name="Barry K."/>
            <person name="Grigoriev I.V."/>
            <person name="Miller A.N."/>
            <person name="O'Donnell K."/>
            <person name="Stajich J.E."/>
            <person name="Bonito G."/>
        </authorList>
    </citation>
    <scope>NUCLEOTIDE SEQUENCE</scope>
    <source>
        <strain evidence="9">NRRL 2591</strain>
    </source>
</reference>
<keyword evidence="2" id="KW-0813">Transport</keyword>
<evidence type="ECO:0000256" key="5">
    <source>
        <dbReference type="ARBA" id="ARBA00023136"/>
    </source>
</evidence>
<dbReference type="GO" id="GO:0005886">
    <property type="term" value="C:plasma membrane"/>
    <property type="evidence" value="ECO:0007669"/>
    <property type="project" value="TreeGrafter"/>
</dbReference>
<comment type="subcellular location">
    <subcellularLocation>
        <location evidence="1">Endomembrane system</location>
        <topology evidence="1">Multi-pass membrane protein</topology>
    </subcellularLocation>
</comment>
<dbReference type="Pfam" id="PF07690">
    <property type="entry name" value="MFS_1"/>
    <property type="match status" value="1"/>
</dbReference>
<evidence type="ECO:0000313" key="9">
    <source>
        <dbReference type="EMBL" id="KAF9539683.1"/>
    </source>
</evidence>
<feature type="transmembrane region" description="Helical" evidence="7">
    <location>
        <begin position="393"/>
        <end position="414"/>
    </location>
</feature>
<dbReference type="SUPFAM" id="SSF103473">
    <property type="entry name" value="MFS general substrate transporter"/>
    <property type="match status" value="1"/>
</dbReference>
<feature type="transmembrane region" description="Helical" evidence="7">
    <location>
        <begin position="557"/>
        <end position="575"/>
    </location>
</feature>
<gene>
    <name evidence="9" type="ORF">EC957_005143</name>
</gene>
<feature type="region of interest" description="Disordered" evidence="6">
    <location>
        <begin position="585"/>
        <end position="636"/>
    </location>
</feature>
<keyword evidence="10" id="KW-1185">Reference proteome</keyword>
<evidence type="ECO:0000259" key="8">
    <source>
        <dbReference type="PROSITE" id="PS50850"/>
    </source>
</evidence>
<evidence type="ECO:0000256" key="3">
    <source>
        <dbReference type="ARBA" id="ARBA00022692"/>
    </source>
</evidence>
<dbReference type="EMBL" id="JAAAXW010000234">
    <property type="protein sequence ID" value="KAF9539683.1"/>
    <property type="molecule type" value="Genomic_DNA"/>
</dbReference>
<feature type="transmembrane region" description="Helical" evidence="7">
    <location>
        <begin position="448"/>
        <end position="470"/>
    </location>
</feature>
<keyword evidence="4 7" id="KW-1133">Transmembrane helix</keyword>
<feature type="transmembrane region" description="Helical" evidence="7">
    <location>
        <begin position="134"/>
        <end position="151"/>
    </location>
</feature>
<keyword evidence="3 7" id="KW-0812">Transmembrane</keyword>
<dbReference type="GO" id="GO:0012505">
    <property type="term" value="C:endomembrane system"/>
    <property type="evidence" value="ECO:0007669"/>
    <property type="project" value="UniProtKB-SubCell"/>
</dbReference>
<accession>A0A9P6JZX3</accession>
<evidence type="ECO:0000256" key="4">
    <source>
        <dbReference type="ARBA" id="ARBA00022989"/>
    </source>
</evidence>
<dbReference type="GO" id="GO:0022857">
    <property type="term" value="F:transmembrane transporter activity"/>
    <property type="evidence" value="ECO:0007669"/>
    <property type="project" value="InterPro"/>
</dbReference>
<dbReference type="CDD" id="cd17502">
    <property type="entry name" value="MFS_Azr1_MDR_like"/>
    <property type="match status" value="1"/>
</dbReference>
<evidence type="ECO:0000256" key="1">
    <source>
        <dbReference type="ARBA" id="ARBA00004127"/>
    </source>
</evidence>
<proteinExistence type="predicted"/>
<feature type="compositionally biased region" description="Low complexity" evidence="6">
    <location>
        <begin position="14"/>
        <end position="30"/>
    </location>
</feature>
<evidence type="ECO:0000256" key="7">
    <source>
        <dbReference type="SAM" id="Phobius"/>
    </source>
</evidence>
<feature type="transmembrane region" description="Helical" evidence="7">
    <location>
        <begin position="94"/>
        <end position="114"/>
    </location>
</feature>
<feature type="region of interest" description="Disordered" evidence="6">
    <location>
        <begin position="1"/>
        <end position="39"/>
    </location>
</feature>
<feature type="compositionally biased region" description="Polar residues" evidence="6">
    <location>
        <begin position="1"/>
        <end position="13"/>
    </location>
</feature>
<name>A0A9P6JZX3_9FUNG</name>
<feature type="transmembrane region" description="Helical" evidence="7">
    <location>
        <begin position="187"/>
        <end position="208"/>
    </location>
</feature>
<dbReference type="InterPro" id="IPR036259">
    <property type="entry name" value="MFS_trans_sf"/>
</dbReference>
<feature type="transmembrane region" description="Helical" evidence="7">
    <location>
        <begin position="220"/>
        <end position="241"/>
    </location>
</feature>
<feature type="transmembrane region" description="Helical" evidence="7">
    <location>
        <begin position="247"/>
        <end position="273"/>
    </location>
</feature>
<dbReference type="Proteomes" id="UP000723463">
    <property type="component" value="Unassembled WGS sequence"/>
</dbReference>
<evidence type="ECO:0000256" key="6">
    <source>
        <dbReference type="SAM" id="MobiDB-lite"/>
    </source>
</evidence>
<dbReference type="AlphaFoldDB" id="A0A9P6JZX3"/>
<dbReference type="Gene3D" id="1.20.1720.10">
    <property type="entry name" value="Multidrug resistance protein D"/>
    <property type="match status" value="1"/>
</dbReference>
<feature type="transmembrane region" description="Helical" evidence="7">
    <location>
        <begin position="356"/>
        <end position="381"/>
    </location>
</feature>
<evidence type="ECO:0000256" key="2">
    <source>
        <dbReference type="ARBA" id="ARBA00022448"/>
    </source>
</evidence>
<comment type="caution">
    <text evidence="9">The sequence shown here is derived from an EMBL/GenBank/DDBJ whole genome shotgun (WGS) entry which is preliminary data.</text>
</comment>
<dbReference type="InterPro" id="IPR011701">
    <property type="entry name" value="MFS"/>
</dbReference>
<dbReference type="PANTHER" id="PTHR23501:SF191">
    <property type="entry name" value="VACUOLAR BASIC AMINO ACID TRANSPORTER 4"/>
    <property type="match status" value="1"/>
</dbReference>
<feature type="transmembrane region" description="Helical" evidence="7">
    <location>
        <begin position="423"/>
        <end position="442"/>
    </location>
</feature>
<feature type="transmembrane region" description="Helical" evidence="7">
    <location>
        <begin position="285"/>
        <end position="304"/>
    </location>
</feature>
<dbReference type="InterPro" id="IPR020846">
    <property type="entry name" value="MFS_dom"/>
</dbReference>
<organism evidence="9 10">
    <name type="scientific">Mortierella hygrophila</name>
    <dbReference type="NCBI Taxonomy" id="979708"/>
    <lineage>
        <taxon>Eukaryota</taxon>
        <taxon>Fungi</taxon>
        <taxon>Fungi incertae sedis</taxon>
        <taxon>Mucoromycota</taxon>
        <taxon>Mortierellomycotina</taxon>
        <taxon>Mortierellomycetes</taxon>
        <taxon>Mortierellales</taxon>
        <taxon>Mortierellaceae</taxon>
        <taxon>Mortierella</taxon>
    </lineage>
</organism>